<protein>
    <submittedName>
        <fullName evidence="1">Uncharacterized protein</fullName>
    </submittedName>
</protein>
<dbReference type="EMBL" id="QUSK01000032">
    <property type="protein sequence ID" value="RGD73309.1"/>
    <property type="molecule type" value="Genomic_DNA"/>
</dbReference>
<dbReference type="RefSeq" id="WP_117447153.1">
    <property type="nucleotide sequence ID" value="NZ_JBFBOW010000001.1"/>
</dbReference>
<sequence>MSEEIKKETEVMEEPIELEEPVKEMKIGDIDITLCNELVQMINDELNLTFTSDARMDAIKSAFESCASITYDDQTYEGYQIVKALEYKIDNSGKEIYHIVLVKPEEEVELTEDQNFALNLAVMNMSDANAVKCISIFPTWESYIGKKLTKGIRVQYKGELWKVRQDIATVLENQAPSIETAALYERIDEEHAGTLEDPIPYANTMTVHKDKYYIEDGIVYKCTRDSGQPLYATCASLVGNYFEKVEG</sequence>
<reference evidence="1 2" key="1">
    <citation type="submission" date="2018-08" db="EMBL/GenBank/DDBJ databases">
        <title>A genome reference for cultivated species of the human gut microbiota.</title>
        <authorList>
            <person name="Zou Y."/>
            <person name="Xue W."/>
            <person name="Luo G."/>
        </authorList>
    </citation>
    <scope>NUCLEOTIDE SEQUENCE [LARGE SCALE GENOMIC DNA]</scope>
    <source>
        <strain evidence="1 2">TF08-11</strain>
    </source>
</reference>
<evidence type="ECO:0000313" key="2">
    <source>
        <dbReference type="Proteomes" id="UP000260721"/>
    </source>
</evidence>
<dbReference type="AlphaFoldDB" id="A0A3E3DWG3"/>
<accession>A0A3E3DWG3</accession>
<gene>
    <name evidence="1" type="ORF">DXC78_11530</name>
</gene>
<proteinExistence type="predicted"/>
<comment type="caution">
    <text evidence="1">The sequence shown here is derived from an EMBL/GenBank/DDBJ whole genome shotgun (WGS) entry which is preliminary data.</text>
</comment>
<evidence type="ECO:0000313" key="1">
    <source>
        <dbReference type="EMBL" id="RGD73309.1"/>
    </source>
</evidence>
<organism evidence="1 2">
    <name type="scientific">Faecalicoccus pleomorphus</name>
    <dbReference type="NCBI Taxonomy" id="1323"/>
    <lineage>
        <taxon>Bacteria</taxon>
        <taxon>Bacillati</taxon>
        <taxon>Bacillota</taxon>
        <taxon>Erysipelotrichia</taxon>
        <taxon>Erysipelotrichales</taxon>
        <taxon>Erysipelotrichaceae</taxon>
        <taxon>Faecalicoccus</taxon>
    </lineage>
</organism>
<dbReference type="Proteomes" id="UP000260721">
    <property type="component" value="Unassembled WGS sequence"/>
</dbReference>
<name>A0A3E3DWG3_9FIRM</name>